<organism evidence="2">
    <name type="scientific">Aureoumbra lagunensis</name>
    <dbReference type="NCBI Taxonomy" id="44058"/>
    <lineage>
        <taxon>Eukaryota</taxon>
        <taxon>Sar</taxon>
        <taxon>Stramenopiles</taxon>
        <taxon>Ochrophyta</taxon>
        <taxon>Pelagophyceae</taxon>
        <taxon>Pelagomonadales</taxon>
        <taxon>Aureoumbra</taxon>
    </lineage>
</organism>
<dbReference type="EMBL" id="HBIJ01023541">
    <property type="protein sequence ID" value="CAE0374763.1"/>
    <property type="molecule type" value="Transcribed_RNA"/>
</dbReference>
<reference evidence="2" key="1">
    <citation type="submission" date="2021-01" db="EMBL/GenBank/DDBJ databases">
        <authorList>
            <person name="Corre E."/>
            <person name="Pelletier E."/>
            <person name="Niang G."/>
            <person name="Scheremetjew M."/>
            <person name="Finn R."/>
            <person name="Kale V."/>
            <person name="Holt S."/>
            <person name="Cochrane G."/>
            <person name="Meng A."/>
            <person name="Brown T."/>
            <person name="Cohen L."/>
        </authorList>
    </citation>
    <scope>NUCLEOTIDE SEQUENCE</scope>
    <source>
        <strain evidence="2">CCMP1510</strain>
    </source>
</reference>
<dbReference type="InterPro" id="IPR026058">
    <property type="entry name" value="LIPIN"/>
</dbReference>
<accession>A0A7S3NRI9</accession>
<dbReference type="GO" id="GO:0008195">
    <property type="term" value="F:phosphatidate phosphatase activity"/>
    <property type="evidence" value="ECO:0007669"/>
    <property type="project" value="TreeGrafter"/>
</dbReference>
<dbReference type="SMART" id="SM00775">
    <property type="entry name" value="LNS2"/>
    <property type="match status" value="1"/>
</dbReference>
<dbReference type="PANTHER" id="PTHR12181:SF12">
    <property type="entry name" value="PHOSPHATIDATE PHOSPHATASE"/>
    <property type="match status" value="1"/>
</dbReference>
<evidence type="ECO:0000259" key="1">
    <source>
        <dbReference type="SMART" id="SM00775"/>
    </source>
</evidence>
<dbReference type="InterPro" id="IPR036412">
    <property type="entry name" value="HAD-like_sf"/>
</dbReference>
<dbReference type="AlphaFoldDB" id="A0A7S3NRI9"/>
<dbReference type="InterPro" id="IPR023214">
    <property type="entry name" value="HAD_sf"/>
</dbReference>
<feature type="domain" description="LNS2/PITP" evidence="1">
    <location>
        <begin position="89"/>
        <end position="266"/>
    </location>
</feature>
<evidence type="ECO:0000313" key="2">
    <source>
        <dbReference type="EMBL" id="CAE0374763.1"/>
    </source>
</evidence>
<dbReference type="SUPFAM" id="SSF56784">
    <property type="entry name" value="HAD-like"/>
    <property type="match status" value="1"/>
</dbReference>
<dbReference type="InterPro" id="IPR013209">
    <property type="entry name" value="LNS2"/>
</dbReference>
<protein>
    <recommendedName>
        <fullName evidence="1">LNS2/PITP domain-containing protein</fullName>
    </recommendedName>
</protein>
<sequence>MEKKLQRLCDYVMMAIVDFLHQRGKLGQKKNLLLSQAGYEENANLPSDKELAAMQLCPGRNSIRFETIRRGKHLIAEARIFLWKQNDGIVICDIDGTVTRTDIRGFVDSVVNETPTNAHAGVCDFLDQVASRAHVLYLTSRPLVLADATRFFLDNLKQSALSAGRGIGARAARMPQGPLIMARSNLTSALYSELVLKNPHEFKTWALHDILAAFVPTTKDEDQLVMPMPFKAGFGNKHTDCRAYQTAGIPNHAIFLIGTDSVLRLPYLHLHDTGGLRNTLSAHNFDQFNHDEQISSLDSNNSPVFEGYTDPHLRHRVFQILGAPPIPRPLLRPPSIRSTSV</sequence>
<dbReference type="PANTHER" id="PTHR12181">
    <property type="entry name" value="LIPIN"/>
    <property type="match status" value="1"/>
</dbReference>
<proteinExistence type="predicted"/>
<dbReference type="Gene3D" id="3.40.50.1000">
    <property type="entry name" value="HAD superfamily/HAD-like"/>
    <property type="match status" value="1"/>
</dbReference>
<gene>
    <name evidence="2" type="ORF">ALAG00032_LOCUS15567</name>
</gene>
<dbReference type="Pfam" id="PF08235">
    <property type="entry name" value="LNS2"/>
    <property type="match status" value="1"/>
</dbReference>
<name>A0A7S3NRI9_9STRA</name>
<dbReference type="InterPro" id="IPR031315">
    <property type="entry name" value="LNS2/PITP"/>
</dbReference>